<dbReference type="PRINTS" id="PR00344">
    <property type="entry name" value="BCTRLSENSOR"/>
</dbReference>
<evidence type="ECO:0000256" key="11">
    <source>
        <dbReference type="ARBA" id="ARBA00023012"/>
    </source>
</evidence>
<dbReference type="CDD" id="cd06225">
    <property type="entry name" value="HAMP"/>
    <property type="match status" value="1"/>
</dbReference>
<dbReference type="SMART" id="SM00388">
    <property type="entry name" value="HisKA"/>
    <property type="match status" value="1"/>
</dbReference>
<dbReference type="InterPro" id="IPR011006">
    <property type="entry name" value="CheY-like_superfamily"/>
</dbReference>
<evidence type="ECO:0000259" key="20">
    <source>
        <dbReference type="PROSITE" id="PS50110"/>
    </source>
</evidence>
<evidence type="ECO:0000256" key="1">
    <source>
        <dbReference type="ARBA" id="ARBA00000085"/>
    </source>
</evidence>
<dbReference type="Pfam" id="PF02518">
    <property type="entry name" value="HATPase_c"/>
    <property type="match status" value="1"/>
</dbReference>
<keyword evidence="10 18" id="KW-1133">Transmembrane helix</keyword>
<dbReference type="CDD" id="cd17546">
    <property type="entry name" value="REC_hyHK_CKI1_RcsC-like"/>
    <property type="match status" value="2"/>
</dbReference>
<comment type="catalytic activity">
    <reaction evidence="1">
        <text>ATP + protein L-histidine = ADP + protein N-phospho-L-histidine.</text>
        <dbReference type="EC" id="2.7.13.3"/>
    </reaction>
</comment>
<organism evidence="24 25">
    <name type="scientific">Chromobacterium phragmitis</name>
    <dbReference type="NCBI Taxonomy" id="2202141"/>
    <lineage>
        <taxon>Bacteria</taxon>
        <taxon>Pseudomonadati</taxon>
        <taxon>Pseudomonadota</taxon>
        <taxon>Betaproteobacteria</taxon>
        <taxon>Neisseriales</taxon>
        <taxon>Chromobacteriaceae</taxon>
        <taxon>Chromobacterium</taxon>
    </lineage>
</organism>
<dbReference type="GO" id="GO:0000155">
    <property type="term" value="F:phosphorelay sensor kinase activity"/>
    <property type="evidence" value="ECO:0007669"/>
    <property type="project" value="InterPro"/>
</dbReference>
<dbReference type="SUPFAM" id="SSF47384">
    <property type="entry name" value="Homodimeric domain of signal transducing histidine kinase"/>
    <property type="match status" value="1"/>
</dbReference>
<dbReference type="Pfam" id="PF00672">
    <property type="entry name" value="HAMP"/>
    <property type="match status" value="1"/>
</dbReference>
<dbReference type="EMBL" id="CP029554">
    <property type="protein sequence ID" value="AXE36703.1"/>
    <property type="molecule type" value="Genomic_DNA"/>
</dbReference>
<dbReference type="SUPFAM" id="SSF52172">
    <property type="entry name" value="CheY-like"/>
    <property type="match status" value="2"/>
</dbReference>
<dbReference type="CDD" id="cd00082">
    <property type="entry name" value="HisKA"/>
    <property type="match status" value="1"/>
</dbReference>
<dbReference type="Gene3D" id="1.10.287.130">
    <property type="match status" value="1"/>
</dbReference>
<dbReference type="GO" id="GO:0005524">
    <property type="term" value="F:ATP binding"/>
    <property type="evidence" value="ECO:0007669"/>
    <property type="project" value="UniProtKB-KW"/>
</dbReference>
<dbReference type="SUPFAM" id="SSF55874">
    <property type="entry name" value="ATPase domain of HSP90 chaperone/DNA topoisomerase II/histidine kinase"/>
    <property type="match status" value="1"/>
</dbReference>
<feature type="transmembrane region" description="Helical" evidence="18">
    <location>
        <begin position="158"/>
        <end position="177"/>
    </location>
</feature>
<sequence length="1143" mass="125947">MKLFEGFHSIRSKMMLMVLVANCCALLLAGGALMYDEAQESKETLANALQTQADIVGRSIVAALQFGDNRAATENLALLGAEPSILEAAVYTSKGALFARYQRPGEHAKAVPPMPDAEGVRLDGALAYQTKRIVSNHEVLGWVYLVARNNISQRMWDYFLVLCAAVLGSMALALAIASRLQQWITKPLLSMTDVARQVMEERNFTLRADKYTDDEVGYLVDAFNDMLAEIGRRTDDLEASKLDLEREISERRDIQKSLQMSELRNRSLVSAMSTVILNCGPGGGFVNEQPSWQSYTGQNKEAYLGVGWRQAFHPDDQPTLDRSWSLAINRPESFELELRLWHAAYDRYRVVIIRMVPLTSDDGHASEWVGAMRDVDDRRAAEREVMQLNEALEQRVQERTAQLEQANGELVARTEEAESANRAKADFLANMSHEIRTPMNAVLGLAYLLEQGPLDHDSLDLVRKIRGAGRSLQSIINDILDFSKIEANRLEIEHAPFTLDEVLNNLATIMGTNVGNKDLEVAVATAPHLIRHLVGDALRLEQVLINLAGNAIKFTERGSVQVRVDEISREPKRSLMRFSVRDTGIGIPPEKQAQIFNAFSQADSSTTRRFGGTGLGLTICRHLVSRMGGEIGVISTPGEGSEFWFTLPLEHAPVADHALPATAELDILVVDDSEVARESLNQTAESIGWKTTTVESGDKAVAQVLNRLERDEAYDLVLVDWRMPGMDGMDTTKKIRELLHQKNWPIIIMVTAFSREELLKQTDIRLVDAVLCKPVTSSNLYDAVAEIMHRRAPEQSQAVPAIGRPTIPGVRVLVVDDSEINREVAQRILHTAGASVELASDGKDAVEWLRAHPDGVDIVLMDVQMPGMDGYEATRAIRAIPSIAGLPVVALTAGAFKAEQDAARAAGMDDFVAKPFDVGVLIRTIQQLAGAKDDVPPAPSPPPAAAFGTLPGIDLTQASQIWLDQESFHRVLSKFEAKYGDCIQQFNELNREHDDAAAAALAHKIKGAAGNLALTDVARLAGEIELAFLNQHDPQDILLQLQVTLDVARKSIEELCGRTDDAIRQAGQDEIRPANLLPLLRQMLQALDSDSLEEIEPAFAQLTFILPVESLQGMRQAIEDFSFRIAENLLHQLAAGYGLTLKG</sequence>
<dbReference type="FunFam" id="3.30.565.10:FF:000010">
    <property type="entry name" value="Sensor histidine kinase RcsC"/>
    <property type="match status" value="1"/>
</dbReference>
<dbReference type="InterPro" id="IPR013655">
    <property type="entry name" value="PAS_fold_3"/>
</dbReference>
<dbReference type="InterPro" id="IPR008207">
    <property type="entry name" value="Sig_transdc_His_kin_Hpt_dom"/>
</dbReference>
<feature type="domain" description="Histidine kinase" evidence="19">
    <location>
        <begin position="430"/>
        <end position="651"/>
    </location>
</feature>
<evidence type="ECO:0000256" key="10">
    <source>
        <dbReference type="ARBA" id="ARBA00022989"/>
    </source>
</evidence>
<evidence type="ECO:0000256" key="13">
    <source>
        <dbReference type="ARBA" id="ARBA00058004"/>
    </source>
</evidence>
<evidence type="ECO:0000259" key="21">
    <source>
        <dbReference type="PROSITE" id="PS50113"/>
    </source>
</evidence>
<feature type="modified residue" description="Phosphohistidine" evidence="15">
    <location>
        <position position="1003"/>
    </location>
</feature>
<evidence type="ECO:0000313" key="25">
    <source>
        <dbReference type="Proteomes" id="UP000252038"/>
    </source>
</evidence>
<feature type="domain" description="Response regulatory" evidence="20">
    <location>
        <begin position="811"/>
        <end position="929"/>
    </location>
</feature>
<protein>
    <recommendedName>
        <fullName evidence="14">Virulence sensor protein BvgS</fullName>
        <ecNumber evidence="3">2.7.13.3</ecNumber>
    </recommendedName>
</protein>
<keyword evidence="12 18" id="KW-0472">Membrane</keyword>
<evidence type="ECO:0000256" key="12">
    <source>
        <dbReference type="ARBA" id="ARBA00023136"/>
    </source>
</evidence>
<reference evidence="24 25" key="1">
    <citation type="submission" date="2018-05" db="EMBL/GenBank/DDBJ databases">
        <title>Genome sequencing, assembly and analysis of the novel insecticidal bacterium, Chromobacterium phragmitis.</title>
        <authorList>
            <person name="Sparks M.E."/>
            <person name="Blackburn M.B."/>
            <person name="Gundersen-Rindal D.E."/>
        </authorList>
    </citation>
    <scope>NUCLEOTIDE SEQUENCE [LARGE SCALE GENOMIC DNA]</scope>
    <source>
        <strain evidence="24">IIBBL 274-1</strain>
    </source>
</reference>
<dbReference type="Pfam" id="PF00072">
    <property type="entry name" value="Response_reg"/>
    <property type="match status" value="2"/>
</dbReference>
<evidence type="ECO:0000256" key="7">
    <source>
        <dbReference type="ARBA" id="ARBA00022741"/>
    </source>
</evidence>
<dbReference type="InterPro" id="IPR036097">
    <property type="entry name" value="HisK_dim/P_sf"/>
</dbReference>
<evidence type="ECO:0000256" key="5">
    <source>
        <dbReference type="ARBA" id="ARBA00022679"/>
    </source>
</evidence>
<dbReference type="KEGG" id="chrb:DK843_21825"/>
<accession>A0A344UN55</accession>
<feature type="coiled-coil region" evidence="17">
    <location>
        <begin position="378"/>
        <end position="423"/>
    </location>
</feature>
<dbReference type="FunFam" id="1.10.287.130:FF:000004">
    <property type="entry name" value="Ethylene receptor 1"/>
    <property type="match status" value="1"/>
</dbReference>
<feature type="domain" description="HAMP" evidence="22">
    <location>
        <begin position="182"/>
        <end position="235"/>
    </location>
</feature>
<dbReference type="InterPro" id="IPR003660">
    <property type="entry name" value="HAMP_dom"/>
</dbReference>
<dbReference type="CDD" id="cd00130">
    <property type="entry name" value="PAS"/>
    <property type="match status" value="1"/>
</dbReference>
<dbReference type="PROSITE" id="PS50113">
    <property type="entry name" value="PAC"/>
    <property type="match status" value="1"/>
</dbReference>
<evidence type="ECO:0000256" key="4">
    <source>
        <dbReference type="ARBA" id="ARBA00022553"/>
    </source>
</evidence>
<dbReference type="Gene3D" id="1.20.120.160">
    <property type="entry name" value="HPT domain"/>
    <property type="match status" value="1"/>
</dbReference>
<dbReference type="InterPro" id="IPR000014">
    <property type="entry name" value="PAS"/>
</dbReference>
<dbReference type="Pfam" id="PF17152">
    <property type="entry name" value="CHASE8"/>
    <property type="match status" value="1"/>
</dbReference>
<evidence type="ECO:0000256" key="14">
    <source>
        <dbReference type="ARBA" id="ARBA00070152"/>
    </source>
</evidence>
<dbReference type="SUPFAM" id="SSF47226">
    <property type="entry name" value="Histidine-containing phosphotransfer domain, HPT domain"/>
    <property type="match status" value="1"/>
</dbReference>
<feature type="domain" description="HPt" evidence="23">
    <location>
        <begin position="964"/>
        <end position="1055"/>
    </location>
</feature>
<dbReference type="CDD" id="cd16922">
    <property type="entry name" value="HATPase_EvgS-ArcB-TorS-like"/>
    <property type="match status" value="1"/>
</dbReference>
<evidence type="ECO:0000256" key="2">
    <source>
        <dbReference type="ARBA" id="ARBA00004370"/>
    </source>
</evidence>
<evidence type="ECO:0000256" key="3">
    <source>
        <dbReference type="ARBA" id="ARBA00012438"/>
    </source>
</evidence>
<feature type="domain" description="Response regulatory" evidence="20">
    <location>
        <begin position="666"/>
        <end position="788"/>
    </location>
</feature>
<dbReference type="PANTHER" id="PTHR45339">
    <property type="entry name" value="HYBRID SIGNAL TRANSDUCTION HISTIDINE KINASE J"/>
    <property type="match status" value="1"/>
</dbReference>
<feature type="domain" description="PAC" evidence="21">
    <location>
        <begin position="334"/>
        <end position="387"/>
    </location>
</feature>
<dbReference type="Gene3D" id="3.40.50.2300">
    <property type="match status" value="2"/>
</dbReference>
<dbReference type="InterPro" id="IPR003594">
    <property type="entry name" value="HATPase_dom"/>
</dbReference>
<evidence type="ECO:0000256" key="17">
    <source>
        <dbReference type="SAM" id="Coils"/>
    </source>
</evidence>
<name>A0A344UN55_9NEIS</name>
<keyword evidence="4 16" id="KW-0597">Phosphoprotein</keyword>
<dbReference type="Gene3D" id="3.30.565.10">
    <property type="entry name" value="Histidine kinase-like ATPase, C-terminal domain"/>
    <property type="match status" value="1"/>
</dbReference>
<proteinExistence type="predicted"/>
<evidence type="ECO:0000313" key="24">
    <source>
        <dbReference type="EMBL" id="AXE36703.1"/>
    </source>
</evidence>
<dbReference type="InterPro" id="IPR001789">
    <property type="entry name" value="Sig_transdc_resp-reg_receiver"/>
</dbReference>
<dbReference type="Pfam" id="PF00512">
    <property type="entry name" value="HisKA"/>
    <property type="match status" value="1"/>
</dbReference>
<dbReference type="RefSeq" id="WP_114074322.1">
    <property type="nucleotide sequence ID" value="NZ_CP029554.1"/>
</dbReference>
<keyword evidence="5" id="KW-0808">Transferase</keyword>
<dbReference type="InterPro" id="IPR004358">
    <property type="entry name" value="Sig_transdc_His_kin-like_C"/>
</dbReference>
<feature type="modified residue" description="4-aspartylphosphate" evidence="16">
    <location>
        <position position="720"/>
    </location>
</feature>
<dbReference type="SMART" id="SM00448">
    <property type="entry name" value="REC"/>
    <property type="match status" value="2"/>
</dbReference>
<dbReference type="AlphaFoldDB" id="A0A344UN55"/>
<keyword evidence="7" id="KW-0547">Nucleotide-binding</keyword>
<dbReference type="Gene3D" id="6.10.340.10">
    <property type="match status" value="1"/>
</dbReference>
<evidence type="ECO:0000256" key="16">
    <source>
        <dbReference type="PROSITE-ProRule" id="PRU00169"/>
    </source>
</evidence>
<dbReference type="InterPro" id="IPR036890">
    <property type="entry name" value="HATPase_C_sf"/>
</dbReference>
<evidence type="ECO:0000256" key="9">
    <source>
        <dbReference type="ARBA" id="ARBA00022840"/>
    </source>
</evidence>
<dbReference type="InterPro" id="IPR036641">
    <property type="entry name" value="HPT_dom_sf"/>
</dbReference>
<feature type="modified residue" description="4-aspartylphosphate" evidence="16">
    <location>
        <position position="862"/>
    </location>
</feature>
<dbReference type="EC" id="2.7.13.3" evidence="3"/>
<dbReference type="InterPro" id="IPR000700">
    <property type="entry name" value="PAS-assoc_C"/>
</dbReference>
<evidence type="ECO:0000259" key="23">
    <source>
        <dbReference type="PROSITE" id="PS50894"/>
    </source>
</evidence>
<dbReference type="Proteomes" id="UP000252038">
    <property type="component" value="Chromosome"/>
</dbReference>
<dbReference type="InterPro" id="IPR003661">
    <property type="entry name" value="HisK_dim/P_dom"/>
</dbReference>
<comment type="function">
    <text evidence="13">Member of the two-component regulatory system BvgS/BvgA. Phosphorylates BvgA via a four-step phosphorelay in response to environmental signals.</text>
</comment>
<dbReference type="SUPFAM" id="SSF55785">
    <property type="entry name" value="PYP-like sensor domain (PAS domain)"/>
    <property type="match status" value="1"/>
</dbReference>
<evidence type="ECO:0000256" key="15">
    <source>
        <dbReference type="PROSITE-ProRule" id="PRU00110"/>
    </source>
</evidence>
<dbReference type="Pfam" id="PF01627">
    <property type="entry name" value="Hpt"/>
    <property type="match status" value="1"/>
</dbReference>
<evidence type="ECO:0000256" key="18">
    <source>
        <dbReference type="SAM" id="Phobius"/>
    </source>
</evidence>
<dbReference type="PROSITE" id="PS50885">
    <property type="entry name" value="HAMP"/>
    <property type="match status" value="1"/>
</dbReference>
<evidence type="ECO:0000256" key="6">
    <source>
        <dbReference type="ARBA" id="ARBA00022692"/>
    </source>
</evidence>
<keyword evidence="8" id="KW-0418">Kinase</keyword>
<dbReference type="InterPro" id="IPR033417">
    <property type="entry name" value="CHASE8"/>
</dbReference>
<dbReference type="InterPro" id="IPR005467">
    <property type="entry name" value="His_kinase_dom"/>
</dbReference>
<gene>
    <name evidence="24" type="ORF">DK843_21825</name>
</gene>
<dbReference type="PROSITE" id="PS50894">
    <property type="entry name" value="HPT"/>
    <property type="match status" value="1"/>
</dbReference>
<keyword evidence="6 18" id="KW-0812">Transmembrane</keyword>
<dbReference type="SMART" id="SM00387">
    <property type="entry name" value="HATPase_c"/>
    <property type="match status" value="1"/>
</dbReference>
<evidence type="ECO:0000256" key="8">
    <source>
        <dbReference type="ARBA" id="ARBA00022777"/>
    </source>
</evidence>
<dbReference type="Pfam" id="PF08447">
    <property type="entry name" value="PAS_3"/>
    <property type="match status" value="1"/>
</dbReference>
<dbReference type="PROSITE" id="PS50109">
    <property type="entry name" value="HIS_KIN"/>
    <property type="match status" value="1"/>
</dbReference>
<comment type="subcellular location">
    <subcellularLocation>
        <location evidence="2">Membrane</location>
    </subcellularLocation>
</comment>
<dbReference type="PROSITE" id="PS50110">
    <property type="entry name" value="RESPONSE_REGULATORY"/>
    <property type="match status" value="2"/>
</dbReference>
<dbReference type="SMART" id="SM00304">
    <property type="entry name" value="HAMP"/>
    <property type="match status" value="1"/>
</dbReference>
<keyword evidence="17" id="KW-0175">Coiled coil</keyword>
<keyword evidence="11" id="KW-0902">Two-component regulatory system</keyword>
<dbReference type="SUPFAM" id="SSF158472">
    <property type="entry name" value="HAMP domain-like"/>
    <property type="match status" value="1"/>
</dbReference>
<evidence type="ECO:0000259" key="19">
    <source>
        <dbReference type="PROSITE" id="PS50109"/>
    </source>
</evidence>
<dbReference type="Gene3D" id="3.30.450.20">
    <property type="entry name" value="PAS domain"/>
    <property type="match status" value="1"/>
</dbReference>
<dbReference type="InterPro" id="IPR035965">
    <property type="entry name" value="PAS-like_dom_sf"/>
</dbReference>
<keyword evidence="9" id="KW-0067">ATP-binding</keyword>
<dbReference type="GO" id="GO:0005886">
    <property type="term" value="C:plasma membrane"/>
    <property type="evidence" value="ECO:0007669"/>
    <property type="project" value="UniProtKB-SubCell"/>
</dbReference>
<dbReference type="PANTHER" id="PTHR45339:SF3">
    <property type="entry name" value="HISTIDINE KINASE"/>
    <property type="match status" value="1"/>
</dbReference>
<evidence type="ECO:0000259" key="22">
    <source>
        <dbReference type="PROSITE" id="PS50885"/>
    </source>
</evidence>